<gene>
    <name evidence="1" type="ORF">N7Z68_15580</name>
</gene>
<dbReference type="EMBL" id="JAOTPO010000011">
    <property type="protein sequence ID" value="MDE5414779.1"/>
    <property type="molecule type" value="Genomic_DNA"/>
</dbReference>
<dbReference type="InterPro" id="IPR036177">
    <property type="entry name" value="Peptidase_M55_sf"/>
</dbReference>
<evidence type="ECO:0000313" key="1">
    <source>
        <dbReference type="EMBL" id="MDE5414779.1"/>
    </source>
</evidence>
<dbReference type="Proteomes" id="UP001148125">
    <property type="component" value="Unassembled WGS sequence"/>
</dbReference>
<dbReference type="SUPFAM" id="SSF63992">
    <property type="entry name" value="Dipeptide transport protein"/>
    <property type="match status" value="1"/>
</dbReference>
<name>A0ABT5VKK9_9BACI</name>
<dbReference type="PIRSF" id="PIRSF015853">
    <property type="entry name" value="Pep_DppA"/>
    <property type="match status" value="1"/>
</dbReference>
<dbReference type="CDD" id="cd08663">
    <property type="entry name" value="DAP_dppA_1"/>
    <property type="match status" value="1"/>
</dbReference>
<proteinExistence type="predicted"/>
<dbReference type="InterPro" id="IPR027476">
    <property type="entry name" value="DppA_N"/>
</dbReference>
<sequence length="282" mass="30404">MKFFISADIEGVTGVATGVQLKKESEYQRFRKLMTQDVNAAIEGAFNGGATEVVVADGHGNMSNIFIEDLDERASLISGNNRVMCQLEGLDDTYDGILFVGHHGREGGSERTVINHSLAGICVNEFRINGKVVGETELNAAVAGDFNVPALLITGDDAYVEEVKETLPHVEAAVVKRGIDRLAAELLPPKKAQQLIKEKAQLAVEKAKSVEPYRVEGPITFEIDFKGTNQALMTTTIPSVELIGPKTIRFTAPDMVTAYKHMWGCVIIGMAATQGVLGQANA</sequence>
<accession>A0ABT5VKK9</accession>
<dbReference type="Gene3D" id="3.30.1360.130">
    <property type="entry name" value="Dipeptide transport protein"/>
    <property type="match status" value="1"/>
</dbReference>
<comment type="caution">
    <text evidence="1">The sequence shown here is derived from an EMBL/GenBank/DDBJ whole genome shotgun (WGS) entry which is preliminary data.</text>
</comment>
<reference evidence="1" key="1">
    <citation type="submission" date="2024-05" db="EMBL/GenBank/DDBJ databases">
        <title>Alkalihalobacillus sp. strain MEB203 novel alkaliphilic bacterium from Lonar Lake, India.</title>
        <authorList>
            <person name="Joshi A."/>
            <person name="Thite S."/>
            <person name="Mengade P."/>
        </authorList>
    </citation>
    <scope>NUCLEOTIDE SEQUENCE</scope>
    <source>
        <strain evidence="1">MEB 203</strain>
    </source>
</reference>
<dbReference type="RefSeq" id="WP_275119389.1">
    <property type="nucleotide sequence ID" value="NZ_JAOTPO010000011.1"/>
</dbReference>
<keyword evidence="2" id="KW-1185">Reference proteome</keyword>
<dbReference type="InterPro" id="IPR007035">
    <property type="entry name" value="Peptidase_M55"/>
</dbReference>
<dbReference type="Gene3D" id="3.40.50.10780">
    <property type="entry name" value="Dipeptide transport protein"/>
    <property type="match status" value="1"/>
</dbReference>
<protein>
    <submittedName>
        <fullName evidence="1">M55 family metallopeptidase</fullName>
    </submittedName>
</protein>
<dbReference type="Pfam" id="PF04951">
    <property type="entry name" value="Peptidase_M55"/>
    <property type="match status" value="1"/>
</dbReference>
<organism evidence="1 2">
    <name type="scientific">Alkalihalobacterium chitinilyticum</name>
    <dbReference type="NCBI Taxonomy" id="2980103"/>
    <lineage>
        <taxon>Bacteria</taxon>
        <taxon>Bacillati</taxon>
        <taxon>Bacillota</taxon>
        <taxon>Bacilli</taxon>
        <taxon>Bacillales</taxon>
        <taxon>Bacillaceae</taxon>
        <taxon>Alkalihalobacterium</taxon>
    </lineage>
</organism>
<evidence type="ECO:0000313" key="2">
    <source>
        <dbReference type="Proteomes" id="UP001148125"/>
    </source>
</evidence>